<keyword evidence="1" id="KW-1133">Transmembrane helix</keyword>
<dbReference type="AlphaFoldDB" id="A0A3P3XI08"/>
<feature type="transmembrane region" description="Helical" evidence="1">
    <location>
        <begin position="14"/>
        <end position="33"/>
    </location>
</feature>
<evidence type="ECO:0000313" key="2">
    <source>
        <dbReference type="EMBL" id="SLM11201.1"/>
    </source>
</evidence>
<name>A0A3P3XI08_9SPIR</name>
<dbReference type="InterPro" id="IPR012505">
    <property type="entry name" value="YbbR"/>
</dbReference>
<reference evidence="2" key="1">
    <citation type="submission" date="2017-02" db="EMBL/GenBank/DDBJ databases">
        <authorList>
            <person name="Regsiter A."/>
            <person name="William W."/>
        </authorList>
    </citation>
    <scope>NUCLEOTIDE SEQUENCE</scope>
    <source>
        <strain evidence="2">Bib</strain>
    </source>
</reference>
<organism evidence="2">
    <name type="scientific">uncultured spirochete</name>
    <dbReference type="NCBI Taxonomy" id="156406"/>
    <lineage>
        <taxon>Bacteria</taxon>
        <taxon>Pseudomonadati</taxon>
        <taxon>Spirochaetota</taxon>
        <taxon>Spirochaetia</taxon>
        <taxon>Spirochaetales</taxon>
        <taxon>environmental samples</taxon>
    </lineage>
</organism>
<evidence type="ECO:0000256" key="1">
    <source>
        <dbReference type="SAM" id="Phobius"/>
    </source>
</evidence>
<dbReference type="EMBL" id="FWDM01000010">
    <property type="protein sequence ID" value="SLM11201.1"/>
    <property type="molecule type" value="Genomic_DNA"/>
</dbReference>
<dbReference type="Pfam" id="PF07949">
    <property type="entry name" value="YbbR"/>
    <property type="match status" value="2"/>
</dbReference>
<gene>
    <name evidence="2" type="ORF">SPIROBIBN47_180048</name>
</gene>
<keyword evidence="1" id="KW-0472">Membrane</keyword>
<dbReference type="PANTHER" id="PTHR37804">
    <property type="entry name" value="CDAA REGULATORY PROTEIN CDAR"/>
    <property type="match status" value="1"/>
</dbReference>
<sequence length="344" mass="37667">MSLDARISKLLENWPAKVISLVIAIFIMFLYNLTRLDQRLITVQLNISEGRSFVPSTDYPKTVRVVIRGERDQIYRIREADIVASLDLTRYQSEGVFRVPVKLERRGEARDIDPLELRADPAEIPIGFERLAAKRVAISPTFKGFLEQGYELISYEIVPSEIAIEGPSNLIANTKDISTDVIELSGKTGDFSLTVPLSKPSDLINLIDVNTVRFTARIQKQERRITLNNVPIKAVNLDPALGFAETMPTGKMTLLPRQGQDAAAAADAHLQADFKGITKPGQYTVPLTPVVPDGYDVEAYDPLVISVHVRTAQSVQSVLPGLLAPSGSSGLPAFPAPAAPSTQP</sequence>
<accession>A0A3P3XI08</accession>
<keyword evidence="1" id="KW-0812">Transmembrane</keyword>
<protein>
    <submittedName>
        <fullName evidence="2">Putative YbbR family protein</fullName>
    </submittedName>
</protein>
<dbReference type="Gene3D" id="2.170.120.30">
    <property type="match status" value="2"/>
</dbReference>
<proteinExistence type="predicted"/>
<dbReference type="Gene3D" id="2.170.120.40">
    <property type="entry name" value="YbbR-like domain"/>
    <property type="match status" value="1"/>
</dbReference>
<dbReference type="InterPro" id="IPR053154">
    <property type="entry name" value="c-di-AMP_regulator"/>
</dbReference>
<dbReference type="PANTHER" id="PTHR37804:SF1">
    <property type="entry name" value="CDAA REGULATORY PROTEIN CDAR"/>
    <property type="match status" value="1"/>
</dbReference>